<keyword evidence="2" id="KW-1185">Reference proteome</keyword>
<sequence>MRFYIIFLTIFLYTICNIINEVDCTIITDIKKTLPSDFWPSNWWQRLKIILFNGGLWKLHENTSAGISKLLSSFNGETGSMMIVFKHDDGPRASYAYQQRFGFRGQRLVELLGTGFNSFQGNPQEPTLTFFLTPPLPSSWRTFYRNVS</sequence>
<name>A0ABM1J235_POLDO</name>
<evidence type="ECO:0000313" key="3">
    <source>
        <dbReference type="RefSeq" id="XP_015186522.1"/>
    </source>
</evidence>
<dbReference type="RefSeq" id="XP_015186522.1">
    <property type="nucleotide sequence ID" value="XM_015331036.1"/>
</dbReference>
<dbReference type="GeneID" id="107071763"/>
<proteinExistence type="predicted"/>
<gene>
    <name evidence="3" type="primary">LOC107071763</name>
</gene>
<dbReference type="Proteomes" id="UP000694924">
    <property type="component" value="Unplaced"/>
</dbReference>
<reference evidence="3" key="1">
    <citation type="submission" date="2025-08" db="UniProtKB">
        <authorList>
            <consortium name="RefSeq"/>
        </authorList>
    </citation>
    <scope>IDENTIFICATION</scope>
    <source>
        <tissue evidence="3">Whole body</tissue>
    </source>
</reference>
<evidence type="ECO:0000313" key="2">
    <source>
        <dbReference type="Proteomes" id="UP000694924"/>
    </source>
</evidence>
<keyword evidence="1" id="KW-0732">Signal</keyword>
<accession>A0ABM1J235</accession>
<feature type="signal peptide" evidence="1">
    <location>
        <begin position="1"/>
        <end position="24"/>
    </location>
</feature>
<evidence type="ECO:0000256" key="1">
    <source>
        <dbReference type="SAM" id="SignalP"/>
    </source>
</evidence>
<protein>
    <submittedName>
        <fullName evidence="3">Uncharacterized protein LOC107071763</fullName>
    </submittedName>
</protein>
<feature type="chain" id="PRO_5045900106" evidence="1">
    <location>
        <begin position="25"/>
        <end position="148"/>
    </location>
</feature>
<organism evidence="2 3">
    <name type="scientific">Polistes dominula</name>
    <name type="common">European paper wasp</name>
    <name type="synonym">Vespa dominula</name>
    <dbReference type="NCBI Taxonomy" id="743375"/>
    <lineage>
        <taxon>Eukaryota</taxon>
        <taxon>Metazoa</taxon>
        <taxon>Ecdysozoa</taxon>
        <taxon>Arthropoda</taxon>
        <taxon>Hexapoda</taxon>
        <taxon>Insecta</taxon>
        <taxon>Pterygota</taxon>
        <taxon>Neoptera</taxon>
        <taxon>Endopterygota</taxon>
        <taxon>Hymenoptera</taxon>
        <taxon>Apocrita</taxon>
        <taxon>Aculeata</taxon>
        <taxon>Vespoidea</taxon>
        <taxon>Vespidae</taxon>
        <taxon>Polistinae</taxon>
        <taxon>Polistini</taxon>
        <taxon>Polistes</taxon>
    </lineage>
</organism>